<evidence type="ECO:0000256" key="1">
    <source>
        <dbReference type="ARBA" id="ARBA00006642"/>
    </source>
</evidence>
<dbReference type="EC" id="1.17.1.8" evidence="9 12"/>
<evidence type="ECO:0000256" key="6">
    <source>
        <dbReference type="ARBA" id="ARBA00023027"/>
    </source>
</evidence>
<proteinExistence type="inferred from homology"/>
<dbReference type="PIRSF" id="PIRSF000161">
    <property type="entry name" value="DHPR"/>
    <property type="match status" value="1"/>
</dbReference>
<feature type="binding site" evidence="12">
    <location>
        <begin position="76"/>
        <end position="78"/>
    </location>
    <ligand>
        <name>NAD(+)</name>
        <dbReference type="ChEBI" id="CHEBI:57540"/>
    </ligand>
</feature>
<keyword evidence="7 12" id="KW-0457">Lysine biosynthesis</keyword>
<evidence type="ECO:0000259" key="14">
    <source>
        <dbReference type="Pfam" id="PF05173"/>
    </source>
</evidence>
<feature type="binding site" evidence="12">
    <location>
        <begin position="146"/>
        <end position="147"/>
    </location>
    <ligand>
        <name>(S)-2,3,4,5-tetrahydrodipicolinate</name>
        <dbReference type="ChEBI" id="CHEBI:16845"/>
    </ligand>
</feature>
<comment type="similarity">
    <text evidence="1 12">Belongs to the DapB family.</text>
</comment>
<dbReference type="GeneID" id="99719032"/>
<dbReference type="GO" id="GO:0050661">
    <property type="term" value="F:NADP binding"/>
    <property type="evidence" value="ECO:0007669"/>
    <property type="project" value="UniProtKB-UniRule"/>
</dbReference>
<dbReference type="GO" id="GO:0009089">
    <property type="term" value="P:lysine biosynthetic process via diaminopimelate"/>
    <property type="evidence" value="ECO:0007669"/>
    <property type="project" value="UniProtKB-UniRule"/>
</dbReference>
<evidence type="ECO:0000259" key="13">
    <source>
        <dbReference type="Pfam" id="PF01113"/>
    </source>
</evidence>
<evidence type="ECO:0000256" key="5">
    <source>
        <dbReference type="ARBA" id="ARBA00023002"/>
    </source>
</evidence>
<reference evidence="15 16" key="1">
    <citation type="journal article" date="2011" name="J. Bacteriol.">
        <title>Genome sequence of the obligate intracellular animal pathogen Chlamydia pecorum E58.</title>
        <authorList>
            <person name="Mojica S."/>
            <person name="Huot Creasy H."/>
            <person name="Daugherty S."/>
            <person name="Read T.D."/>
            <person name="Kim T."/>
            <person name="Kaltenboeck B."/>
            <person name="Bavoil P."/>
            <person name="Myers G.S."/>
        </authorList>
    </citation>
    <scope>NUCLEOTIDE SEQUENCE [LARGE SCALE GENOMIC DNA]</scope>
    <source>
        <strain evidence="15 16">E58</strain>
    </source>
</reference>
<keyword evidence="6 12" id="KW-0520">NAD</keyword>
<dbReference type="InterPro" id="IPR023940">
    <property type="entry name" value="DHDPR_bac"/>
</dbReference>
<comment type="subunit">
    <text evidence="12">Homotetramer.</text>
</comment>
<evidence type="ECO:0000256" key="4">
    <source>
        <dbReference type="ARBA" id="ARBA00022915"/>
    </source>
</evidence>
<dbReference type="EMBL" id="CP002608">
    <property type="protein sequence ID" value="AEB42009.1"/>
    <property type="molecule type" value="Genomic_DNA"/>
</dbReference>
<comment type="pathway">
    <text evidence="8 12">Amino-acid biosynthesis; L-lysine biosynthesis via DAP pathway; (S)-tetrahydrodipicolinate from L-aspartate: step 4/4.</text>
</comment>
<evidence type="ECO:0000256" key="9">
    <source>
        <dbReference type="ARBA" id="ARBA00038983"/>
    </source>
</evidence>
<dbReference type="InterPro" id="IPR036291">
    <property type="entry name" value="NAD(P)-bd_dom_sf"/>
</dbReference>
<dbReference type="Gene3D" id="3.40.50.720">
    <property type="entry name" value="NAD(P)-binding Rossmann-like Domain"/>
    <property type="match status" value="1"/>
</dbReference>
<feature type="binding site" evidence="12">
    <location>
        <position position="45"/>
    </location>
    <ligand>
        <name>NAD(+)</name>
        <dbReference type="ChEBI" id="CHEBI:57540"/>
    </ligand>
</feature>
<feature type="domain" description="Dihydrodipicolinate reductase C-terminal" evidence="14">
    <location>
        <begin position="109"/>
        <end position="240"/>
    </location>
</feature>
<dbReference type="SUPFAM" id="SSF55347">
    <property type="entry name" value="Glyceraldehyde-3-phosphate dehydrogenase-like, C-terminal domain"/>
    <property type="match status" value="1"/>
</dbReference>
<evidence type="ECO:0000256" key="7">
    <source>
        <dbReference type="ARBA" id="ARBA00023154"/>
    </source>
</evidence>
<evidence type="ECO:0000256" key="11">
    <source>
        <dbReference type="ARBA" id="ARBA00049396"/>
    </source>
</evidence>
<feature type="binding site" evidence="12">
    <location>
        <begin position="103"/>
        <end position="106"/>
    </location>
    <ligand>
        <name>NAD(+)</name>
        <dbReference type="ChEBI" id="CHEBI:57540"/>
    </ligand>
</feature>
<dbReference type="PANTHER" id="PTHR20836:SF0">
    <property type="entry name" value="4-HYDROXY-TETRAHYDRODIPICOLINATE REDUCTASE 1, CHLOROPLASTIC-RELATED"/>
    <property type="match status" value="1"/>
</dbReference>
<dbReference type="SUPFAM" id="SSF51735">
    <property type="entry name" value="NAD(P)-binding Rossmann-fold domains"/>
    <property type="match status" value="1"/>
</dbReference>
<feature type="active site" description="Proton donor/acceptor" evidence="12">
    <location>
        <position position="136"/>
    </location>
</feature>
<name>A0AA34RE25_CHLPE</name>
<dbReference type="Gene3D" id="3.30.360.10">
    <property type="entry name" value="Dihydrodipicolinate Reductase, domain 2"/>
    <property type="match status" value="1"/>
</dbReference>
<keyword evidence="16" id="KW-1185">Reference proteome</keyword>
<evidence type="ECO:0000256" key="12">
    <source>
        <dbReference type="HAMAP-Rule" id="MF_00102"/>
    </source>
</evidence>
<evidence type="ECO:0000256" key="8">
    <source>
        <dbReference type="ARBA" id="ARBA00037922"/>
    </source>
</evidence>
<dbReference type="GO" id="GO:0051287">
    <property type="term" value="F:NAD binding"/>
    <property type="evidence" value="ECO:0007669"/>
    <property type="project" value="UniProtKB-UniRule"/>
</dbReference>
<evidence type="ECO:0000313" key="15">
    <source>
        <dbReference type="EMBL" id="AEB42009.1"/>
    </source>
</evidence>
<evidence type="ECO:0000313" key="16">
    <source>
        <dbReference type="Proteomes" id="UP000008305"/>
    </source>
</evidence>
<dbReference type="RefSeq" id="WP_013713087.1">
    <property type="nucleotide sequence ID" value="NC_015408.1"/>
</dbReference>
<comment type="subcellular location">
    <subcellularLocation>
        <location evidence="12">Cytoplasm</location>
    </subcellularLocation>
</comment>
<dbReference type="GO" id="GO:0016726">
    <property type="term" value="F:oxidoreductase activity, acting on CH or CH2 groups, NAD or NADP as acceptor"/>
    <property type="evidence" value="ECO:0007669"/>
    <property type="project" value="UniProtKB-UniRule"/>
</dbReference>
<evidence type="ECO:0000256" key="3">
    <source>
        <dbReference type="ARBA" id="ARBA00022857"/>
    </source>
</evidence>
<comment type="caution">
    <text evidence="12">Was originally thought to be a dihydrodipicolinate reductase (DHDPR), catalyzing the conversion of dihydrodipicolinate to tetrahydrodipicolinate. However, it was shown in E.coli that the substrate of the enzymatic reaction is not dihydrodipicolinate (DHDP) but in fact (2S,4S)-4-hydroxy-2,3,4,5-tetrahydrodipicolinic acid (HTPA), the product released by the DapA-catalyzed reaction.</text>
</comment>
<dbReference type="PANTHER" id="PTHR20836">
    <property type="entry name" value="DIHYDRODIPICOLINATE REDUCTASE"/>
    <property type="match status" value="1"/>
</dbReference>
<keyword evidence="4 12" id="KW-0220">Diaminopimelate biosynthesis</keyword>
<dbReference type="HAMAP" id="MF_00102">
    <property type="entry name" value="DapB"/>
    <property type="match status" value="1"/>
</dbReference>
<evidence type="ECO:0000256" key="2">
    <source>
        <dbReference type="ARBA" id="ARBA00022605"/>
    </source>
</evidence>
<keyword evidence="2 12" id="KW-0028">Amino-acid biosynthesis</keyword>
<dbReference type="KEGG" id="cpm:G5S_1096"/>
<dbReference type="Pfam" id="PF01113">
    <property type="entry name" value="DapB_N"/>
    <property type="match status" value="1"/>
</dbReference>
<keyword evidence="12" id="KW-0963">Cytoplasm</keyword>
<dbReference type="AlphaFoldDB" id="A0AA34RE25"/>
<dbReference type="InterPro" id="IPR022663">
    <property type="entry name" value="DapB_C"/>
</dbReference>
<keyword evidence="5 12" id="KW-0560">Oxidoreductase</keyword>
<feature type="binding site" evidence="12">
    <location>
        <position position="46"/>
    </location>
    <ligand>
        <name>NADP(+)</name>
        <dbReference type="ChEBI" id="CHEBI:58349"/>
    </ligand>
</feature>
<comment type="function">
    <text evidence="12">Catalyzes the conversion of 4-hydroxy-tetrahydrodipicolinate (HTPA) to tetrahydrodipicolinate.</text>
</comment>
<feature type="domain" description="Dihydrodipicolinate reductase N-terminal" evidence="13">
    <location>
        <begin position="1"/>
        <end position="105"/>
    </location>
</feature>
<dbReference type="InterPro" id="IPR000846">
    <property type="entry name" value="DapB_N"/>
</dbReference>
<dbReference type="GO" id="GO:0019877">
    <property type="term" value="P:diaminopimelate biosynthetic process"/>
    <property type="evidence" value="ECO:0007669"/>
    <property type="project" value="UniProtKB-UniRule"/>
</dbReference>
<feature type="binding site" evidence="12">
    <location>
        <position position="137"/>
    </location>
    <ligand>
        <name>(S)-2,3,4,5-tetrahydrodipicolinate</name>
        <dbReference type="ChEBI" id="CHEBI:16845"/>
    </ligand>
</feature>
<accession>A0AA34RE25</accession>
<sequence length="251" mass="27999">MRVGLIGCLGKMNQCVAALLHKDPYYSLGPGFSRHGTHSLLEVIEKNSVLVDFSSPELTDLLVDTLLCYPKPVILGTSGFPENCQDKQKKLKKLSLHVPVVLCANTSLGAVLQKILTSLLAEFLDDRYDICVREVHHKKKREAISGTAWDLISTLSKVKKDIWNQEYAVEGKEKKIELHVSRVGNIPGEHEVAFISDEEQIVLRHTVFSRDVFARGVLRILSWLKTEAPEPGLYGLEDVLKLSFKGVTPLA</sequence>
<dbReference type="GO" id="GO:0005829">
    <property type="term" value="C:cytosol"/>
    <property type="evidence" value="ECO:0007669"/>
    <property type="project" value="TreeGrafter"/>
</dbReference>
<dbReference type="Proteomes" id="UP000008305">
    <property type="component" value="Chromosome"/>
</dbReference>
<evidence type="ECO:0000256" key="10">
    <source>
        <dbReference type="ARBA" id="ARBA00049080"/>
    </source>
</evidence>
<protein>
    <recommendedName>
        <fullName evidence="9 12">4-hydroxy-tetrahydrodipicolinate reductase</fullName>
        <shortName evidence="12">HTPA reductase</shortName>
        <ecNumber evidence="9 12">1.17.1.8</ecNumber>
    </recommendedName>
</protein>
<feature type="active site" description="Proton donor" evidence="12">
    <location>
        <position position="140"/>
    </location>
</feature>
<gene>
    <name evidence="12 15" type="primary">dapB</name>
    <name evidence="15" type="ordered locus">G5S_1096</name>
</gene>
<organism evidence="15 16">
    <name type="scientific">Chlamydia pecorum (strain ATCC VR-628 / DSM 29919 / E58)</name>
    <name type="common">Chlamydophila pecorum</name>
    <dbReference type="NCBI Taxonomy" id="331635"/>
    <lineage>
        <taxon>Bacteria</taxon>
        <taxon>Pseudomonadati</taxon>
        <taxon>Chlamydiota</taxon>
        <taxon>Chlamydiia</taxon>
        <taxon>Chlamydiales</taxon>
        <taxon>Chlamydiaceae</taxon>
        <taxon>Chlamydia/Chlamydophila group</taxon>
        <taxon>Chlamydia</taxon>
    </lineage>
</organism>
<feature type="binding site" evidence="12">
    <location>
        <begin position="7"/>
        <end position="12"/>
    </location>
    <ligand>
        <name>NAD(+)</name>
        <dbReference type="ChEBI" id="CHEBI:57540"/>
    </ligand>
</feature>
<dbReference type="Pfam" id="PF05173">
    <property type="entry name" value="DapB_C"/>
    <property type="match status" value="1"/>
</dbReference>
<dbReference type="GO" id="GO:0008839">
    <property type="term" value="F:4-hydroxy-tetrahydrodipicolinate reductase"/>
    <property type="evidence" value="ECO:0007669"/>
    <property type="project" value="UniProtKB-EC"/>
</dbReference>
<comment type="catalytic activity">
    <reaction evidence="11 12">
        <text>(S)-2,3,4,5-tetrahydrodipicolinate + NAD(+) + H2O = (2S,4S)-4-hydroxy-2,3,4,5-tetrahydrodipicolinate + NADH + H(+)</text>
        <dbReference type="Rhea" id="RHEA:35323"/>
        <dbReference type="ChEBI" id="CHEBI:15377"/>
        <dbReference type="ChEBI" id="CHEBI:15378"/>
        <dbReference type="ChEBI" id="CHEBI:16845"/>
        <dbReference type="ChEBI" id="CHEBI:57540"/>
        <dbReference type="ChEBI" id="CHEBI:57945"/>
        <dbReference type="ChEBI" id="CHEBI:67139"/>
        <dbReference type="EC" id="1.17.1.8"/>
    </reaction>
</comment>
<keyword evidence="3 12" id="KW-0521">NADP</keyword>
<comment type="catalytic activity">
    <reaction evidence="10 12">
        <text>(S)-2,3,4,5-tetrahydrodipicolinate + NADP(+) + H2O = (2S,4S)-4-hydroxy-2,3,4,5-tetrahydrodipicolinate + NADPH + H(+)</text>
        <dbReference type="Rhea" id="RHEA:35331"/>
        <dbReference type="ChEBI" id="CHEBI:15377"/>
        <dbReference type="ChEBI" id="CHEBI:15378"/>
        <dbReference type="ChEBI" id="CHEBI:16845"/>
        <dbReference type="ChEBI" id="CHEBI:57783"/>
        <dbReference type="ChEBI" id="CHEBI:58349"/>
        <dbReference type="ChEBI" id="CHEBI:67139"/>
        <dbReference type="EC" id="1.17.1.8"/>
    </reaction>
</comment>